<accession>A0A557SCH6</accession>
<dbReference type="OrthoDB" id="9763644at2"/>
<proteinExistence type="predicted"/>
<dbReference type="Pfam" id="PF08707">
    <property type="entry name" value="PriCT_2"/>
    <property type="match status" value="1"/>
</dbReference>
<feature type="coiled-coil region" evidence="1">
    <location>
        <begin position="93"/>
        <end position="120"/>
    </location>
</feature>
<sequence>MKELNLDDVAGALDRLNYDCRDTWVQMGMAIKTEFGDAGFDTWNAWSELSGLYDAAAAKSVWKSFRKGGVGIGTLVKAAKEAGWVFNPGELDEAEQKRRREAAEQRRKALAAEIEADEQARAEWHERVALASAELDELLAWGGKSDYLSRKKVRPYGIKFVSNGLVVVTHIKAKRIEILSGKASIDAFFVKVKSPDFDRETTSFKYLRYGTVALPLRDVSGKLWSWQFIPEKGGKQFLKFGRKSGLFHLIAADAEGDYSRGVVGFQAATAFGEGQVVTQAEGYATGASIHQATGYPCAVALDSGNMAKVAKALRGAWPEATLLMCGDNDRDTEGNPGVKAAKKAAGLTAGRTVIPDFSGYEEQAA</sequence>
<dbReference type="RefSeq" id="WP_144358695.1">
    <property type="nucleotide sequence ID" value="NZ_VMNH01000009.1"/>
</dbReference>
<comment type="caution">
    <text evidence="4">The sequence shown here is derived from an EMBL/GenBank/DDBJ whole genome shotgun (WGS) entry which is preliminary data.</text>
</comment>
<dbReference type="Proteomes" id="UP000316649">
    <property type="component" value="Unassembled WGS sequence"/>
</dbReference>
<dbReference type="InterPro" id="IPR014819">
    <property type="entry name" value="PriCT_2"/>
</dbReference>
<dbReference type="EMBL" id="VMNH01000009">
    <property type="protein sequence ID" value="TVO75122.1"/>
    <property type="molecule type" value="Genomic_DNA"/>
</dbReference>
<evidence type="ECO:0000259" key="3">
    <source>
        <dbReference type="Pfam" id="PF13362"/>
    </source>
</evidence>
<feature type="domain" description="Primase C-terminal 2" evidence="2">
    <location>
        <begin position="12"/>
        <end position="79"/>
    </location>
</feature>
<keyword evidence="1" id="KW-0175">Coiled coil</keyword>
<feature type="domain" description="Toprim" evidence="3">
    <location>
        <begin position="280"/>
        <end position="347"/>
    </location>
</feature>
<reference evidence="4 5" key="1">
    <citation type="submission" date="2019-07" db="EMBL/GenBank/DDBJ databases">
        <title>The pathways for chlorine oxyanion respiration interact through the shared metabolite chlorate.</title>
        <authorList>
            <person name="Barnum T.P."/>
            <person name="Cheng Y."/>
            <person name="Hill K.A."/>
            <person name="Lucas L.N."/>
            <person name="Carlson H.K."/>
            <person name="Coates J.D."/>
        </authorList>
    </citation>
    <scope>NUCLEOTIDE SEQUENCE [LARGE SCALE GENOMIC DNA]</scope>
    <source>
        <strain evidence="4 5">BK-1</strain>
    </source>
</reference>
<evidence type="ECO:0000313" key="5">
    <source>
        <dbReference type="Proteomes" id="UP000316649"/>
    </source>
</evidence>
<evidence type="ECO:0000259" key="2">
    <source>
        <dbReference type="Pfam" id="PF08707"/>
    </source>
</evidence>
<gene>
    <name evidence="4" type="ORF">FHP88_08905</name>
</gene>
<evidence type="ECO:0000256" key="1">
    <source>
        <dbReference type="SAM" id="Coils"/>
    </source>
</evidence>
<dbReference type="GO" id="GO:0016817">
    <property type="term" value="F:hydrolase activity, acting on acid anhydrides"/>
    <property type="evidence" value="ECO:0007669"/>
    <property type="project" value="InterPro"/>
</dbReference>
<dbReference type="CDD" id="cd01029">
    <property type="entry name" value="TOPRIM_primases"/>
    <property type="match status" value="1"/>
</dbReference>
<protein>
    <submittedName>
        <fullName evidence="4">Toprim domain-containing protein</fullName>
    </submittedName>
</protein>
<dbReference type="InterPro" id="IPR034154">
    <property type="entry name" value="TOPRIM_DnaG/twinkle"/>
</dbReference>
<name>A0A557SCH6_9GAMM</name>
<organism evidence="4 5">
    <name type="scientific">Sedimenticola selenatireducens</name>
    <dbReference type="NCBI Taxonomy" id="191960"/>
    <lineage>
        <taxon>Bacteria</taxon>
        <taxon>Pseudomonadati</taxon>
        <taxon>Pseudomonadota</taxon>
        <taxon>Gammaproteobacteria</taxon>
        <taxon>Chromatiales</taxon>
        <taxon>Sedimenticolaceae</taxon>
        <taxon>Sedimenticola</taxon>
    </lineage>
</organism>
<dbReference type="AlphaFoldDB" id="A0A557SCH6"/>
<dbReference type="InterPro" id="IPR006171">
    <property type="entry name" value="TOPRIM_dom"/>
</dbReference>
<dbReference type="Pfam" id="PF13362">
    <property type="entry name" value="Toprim_3"/>
    <property type="match status" value="1"/>
</dbReference>
<keyword evidence="5" id="KW-1185">Reference proteome</keyword>
<evidence type="ECO:0000313" key="4">
    <source>
        <dbReference type="EMBL" id="TVO75122.1"/>
    </source>
</evidence>